<gene>
    <name evidence="1" type="ORF">EV209_1311</name>
</gene>
<dbReference type="InterPro" id="IPR045751">
    <property type="entry name" value="DUF6179"/>
</dbReference>
<protein>
    <submittedName>
        <fullName evidence="1">Uncharacterized protein</fullName>
    </submittedName>
</protein>
<accession>A0A4Q7PKR4</accession>
<dbReference type="OrthoDB" id="1907610at2"/>
<evidence type="ECO:0000313" key="1">
    <source>
        <dbReference type="EMBL" id="RZT00877.1"/>
    </source>
</evidence>
<name>A0A4Q7PKR4_9FIRM</name>
<sequence>MTDYSMEELLPLTAELAEKFTSKESSSVTYETAVTLMGAVMYCIHECSEGDGHALQNNSITAAEAYSAGYDRAVEKVCEAKECYHRIAENFEDYGCRNYRDTVLFGMPEFFIRYDVKFHPQDHILTLDYPAACQHEYTGLCGIDLISRYLLDLETEKIFLECFDPRAVRKLVEELEICGTGTYMGNLCVPVLLRAVGSIIAGKQVAGLKLAAEDLESVYQFFQGSTREETEKQAIWLIDIISEKAGLSRQSEYFRKLGREISARIFSGLEFDTLDAVFEFSR</sequence>
<dbReference type="AlphaFoldDB" id="A0A4Q7PKR4"/>
<dbReference type="RefSeq" id="WP_130434292.1">
    <property type="nucleotide sequence ID" value="NZ_SGXF01000002.1"/>
</dbReference>
<keyword evidence="2" id="KW-1185">Reference proteome</keyword>
<evidence type="ECO:0000313" key="2">
    <source>
        <dbReference type="Proteomes" id="UP000292927"/>
    </source>
</evidence>
<dbReference type="Pfam" id="PF19677">
    <property type="entry name" value="DUF6179"/>
    <property type="match status" value="1"/>
</dbReference>
<comment type="caution">
    <text evidence="1">The sequence shown here is derived from an EMBL/GenBank/DDBJ whole genome shotgun (WGS) entry which is preliminary data.</text>
</comment>
<dbReference type="EMBL" id="SGXF01000002">
    <property type="protein sequence ID" value="RZT00877.1"/>
    <property type="molecule type" value="Genomic_DNA"/>
</dbReference>
<dbReference type="Proteomes" id="UP000292927">
    <property type="component" value="Unassembled WGS sequence"/>
</dbReference>
<reference evidence="1 2" key="1">
    <citation type="submission" date="2019-02" db="EMBL/GenBank/DDBJ databases">
        <title>Genomic Encyclopedia of Type Strains, Phase IV (KMG-IV): sequencing the most valuable type-strain genomes for metagenomic binning, comparative biology and taxonomic classification.</title>
        <authorList>
            <person name="Goeker M."/>
        </authorList>
    </citation>
    <scope>NUCLEOTIDE SEQUENCE [LARGE SCALE GENOMIC DNA]</scope>
    <source>
        <strain evidence="1 2">DSM 29486</strain>
    </source>
</reference>
<proteinExistence type="predicted"/>
<organism evidence="1 2">
    <name type="scientific">Cuneatibacter caecimuris</name>
    <dbReference type="NCBI Taxonomy" id="1796618"/>
    <lineage>
        <taxon>Bacteria</taxon>
        <taxon>Bacillati</taxon>
        <taxon>Bacillota</taxon>
        <taxon>Clostridia</taxon>
        <taxon>Lachnospirales</taxon>
        <taxon>Lachnospiraceae</taxon>
        <taxon>Cuneatibacter</taxon>
    </lineage>
</organism>